<evidence type="ECO:0000256" key="1">
    <source>
        <dbReference type="SAM" id="Phobius"/>
    </source>
</evidence>
<evidence type="ECO:0000313" key="2">
    <source>
        <dbReference type="EMBL" id="KAH9645253.1"/>
    </source>
</evidence>
<name>A0A922MYQ3_SPOEX</name>
<accession>A0A922MYQ3</accession>
<dbReference type="EMBL" id="JACEFF010000054">
    <property type="protein sequence ID" value="KAH9645253.1"/>
    <property type="molecule type" value="Genomic_DNA"/>
</dbReference>
<protein>
    <submittedName>
        <fullName evidence="2">Uncharacterized protein</fullName>
    </submittedName>
</protein>
<reference evidence="2" key="1">
    <citation type="journal article" date="2021" name="G3 (Bethesda)">
        <title>Genome and transcriptome analysis of the beet armyworm Spodoptera exigua reveals targets for pest control. .</title>
        <authorList>
            <person name="Simon S."/>
            <person name="Breeschoten T."/>
            <person name="Jansen H.J."/>
            <person name="Dirks R.P."/>
            <person name="Schranz M.E."/>
            <person name="Ros V.I.D."/>
        </authorList>
    </citation>
    <scope>NUCLEOTIDE SEQUENCE</scope>
    <source>
        <strain evidence="2">TB_SE_WUR_2020</strain>
    </source>
</reference>
<keyword evidence="1" id="KW-0812">Transmembrane</keyword>
<gene>
    <name evidence="2" type="ORF">HF086_012131</name>
</gene>
<sequence length="79" mass="8474">MTGGDVYKSNKLWFVAGIVTVSDFHVYVAPLKEEWRPLLAHYAGPVAVVVVAALLIVVLPLSGYTDSPLPPASCALSEY</sequence>
<comment type="caution">
    <text evidence="2">The sequence shown here is derived from an EMBL/GenBank/DDBJ whole genome shotgun (WGS) entry which is preliminary data.</text>
</comment>
<keyword evidence="1" id="KW-1133">Transmembrane helix</keyword>
<dbReference type="Proteomes" id="UP000814243">
    <property type="component" value="Unassembled WGS sequence"/>
</dbReference>
<evidence type="ECO:0000313" key="3">
    <source>
        <dbReference type="Proteomes" id="UP000814243"/>
    </source>
</evidence>
<feature type="transmembrane region" description="Helical" evidence="1">
    <location>
        <begin position="42"/>
        <end position="61"/>
    </location>
</feature>
<dbReference type="AlphaFoldDB" id="A0A922MYQ3"/>
<feature type="transmembrane region" description="Helical" evidence="1">
    <location>
        <begin position="12"/>
        <end position="30"/>
    </location>
</feature>
<keyword evidence="1" id="KW-0472">Membrane</keyword>
<organism evidence="2 3">
    <name type="scientific">Spodoptera exigua</name>
    <name type="common">Beet armyworm</name>
    <name type="synonym">Noctua fulgens</name>
    <dbReference type="NCBI Taxonomy" id="7107"/>
    <lineage>
        <taxon>Eukaryota</taxon>
        <taxon>Metazoa</taxon>
        <taxon>Ecdysozoa</taxon>
        <taxon>Arthropoda</taxon>
        <taxon>Hexapoda</taxon>
        <taxon>Insecta</taxon>
        <taxon>Pterygota</taxon>
        <taxon>Neoptera</taxon>
        <taxon>Endopterygota</taxon>
        <taxon>Lepidoptera</taxon>
        <taxon>Glossata</taxon>
        <taxon>Ditrysia</taxon>
        <taxon>Noctuoidea</taxon>
        <taxon>Noctuidae</taxon>
        <taxon>Amphipyrinae</taxon>
        <taxon>Spodoptera</taxon>
    </lineage>
</organism>
<proteinExistence type="predicted"/>